<accession>A0ABR3L4Q9</accession>
<comment type="caution">
    <text evidence="3">The sequence shown here is derived from an EMBL/GenBank/DDBJ whole genome shotgun (WGS) entry which is preliminary data.</text>
</comment>
<reference evidence="3 4" key="1">
    <citation type="submission" date="2023-09" db="EMBL/GenBank/DDBJ databases">
        <authorList>
            <person name="Wang M."/>
        </authorList>
    </citation>
    <scope>NUCLEOTIDE SEQUENCE [LARGE SCALE GENOMIC DNA]</scope>
    <source>
        <strain evidence="3">GT-2023</strain>
        <tissue evidence="3">Liver</tissue>
    </source>
</reference>
<gene>
    <name evidence="3" type="ORF">QQF64_022696</name>
</gene>
<sequence>MEDTLEGTREEASGSEAPAQVTQPWTFSKSSLIRKLRQHLISRSFGASAVFVVIICVTVHLGEMLMTLHLSADDDDEANRASDEPVVVLQPHI</sequence>
<keyword evidence="2" id="KW-0472">Membrane</keyword>
<keyword evidence="2" id="KW-0812">Transmembrane</keyword>
<dbReference type="EMBL" id="JAYMGO010000025">
    <property type="protein sequence ID" value="KAL1247320.1"/>
    <property type="molecule type" value="Genomic_DNA"/>
</dbReference>
<feature type="compositionally biased region" description="Basic and acidic residues" evidence="1">
    <location>
        <begin position="1"/>
        <end position="12"/>
    </location>
</feature>
<organism evidence="3 4">
    <name type="scientific">Cirrhinus molitorella</name>
    <name type="common">mud carp</name>
    <dbReference type="NCBI Taxonomy" id="172907"/>
    <lineage>
        <taxon>Eukaryota</taxon>
        <taxon>Metazoa</taxon>
        <taxon>Chordata</taxon>
        <taxon>Craniata</taxon>
        <taxon>Vertebrata</taxon>
        <taxon>Euteleostomi</taxon>
        <taxon>Actinopterygii</taxon>
        <taxon>Neopterygii</taxon>
        <taxon>Teleostei</taxon>
        <taxon>Ostariophysi</taxon>
        <taxon>Cypriniformes</taxon>
        <taxon>Cyprinidae</taxon>
        <taxon>Labeoninae</taxon>
        <taxon>Labeonini</taxon>
        <taxon>Cirrhinus</taxon>
    </lineage>
</organism>
<evidence type="ECO:0000256" key="1">
    <source>
        <dbReference type="SAM" id="MobiDB-lite"/>
    </source>
</evidence>
<proteinExistence type="predicted"/>
<feature type="transmembrane region" description="Helical" evidence="2">
    <location>
        <begin position="40"/>
        <end position="61"/>
    </location>
</feature>
<name>A0ABR3L4Q9_9TELE</name>
<feature type="region of interest" description="Disordered" evidence="1">
    <location>
        <begin position="1"/>
        <end position="22"/>
    </location>
</feature>
<keyword evidence="2" id="KW-1133">Transmembrane helix</keyword>
<evidence type="ECO:0000256" key="2">
    <source>
        <dbReference type="SAM" id="Phobius"/>
    </source>
</evidence>
<keyword evidence="4" id="KW-1185">Reference proteome</keyword>
<evidence type="ECO:0000313" key="3">
    <source>
        <dbReference type="EMBL" id="KAL1247320.1"/>
    </source>
</evidence>
<protein>
    <submittedName>
        <fullName evidence="3">Uncharacterized protein</fullName>
    </submittedName>
</protein>
<dbReference type="Proteomes" id="UP001558613">
    <property type="component" value="Unassembled WGS sequence"/>
</dbReference>
<evidence type="ECO:0000313" key="4">
    <source>
        <dbReference type="Proteomes" id="UP001558613"/>
    </source>
</evidence>